<gene>
    <name evidence="2" type="ORF">Din_042511</name>
</gene>
<dbReference type="GO" id="GO:0006952">
    <property type="term" value="P:defense response"/>
    <property type="evidence" value="ECO:0007669"/>
    <property type="project" value="InterPro"/>
</dbReference>
<feature type="domain" description="EDS1 EP" evidence="1">
    <location>
        <begin position="106"/>
        <end position="316"/>
    </location>
</feature>
<dbReference type="PANTHER" id="PTHR46898:SF3">
    <property type="entry name" value="FUNGAL LIPASE-LIKE DOMAIN-CONTAINING PROTEIN"/>
    <property type="match status" value="1"/>
</dbReference>
<dbReference type="InterPro" id="IPR044603">
    <property type="entry name" value="SAG101-like"/>
</dbReference>
<evidence type="ECO:0000259" key="1">
    <source>
        <dbReference type="Pfam" id="PF18117"/>
    </source>
</evidence>
<proteinExistence type="predicted"/>
<evidence type="ECO:0000313" key="2">
    <source>
        <dbReference type="EMBL" id="MPA73070.1"/>
    </source>
</evidence>
<reference evidence="2" key="1">
    <citation type="submission" date="2019-08" db="EMBL/GenBank/DDBJ databases">
        <title>Reference gene set and small RNA set construction with multiple tissues from Davidia involucrata Baill.</title>
        <authorList>
            <person name="Yang H."/>
            <person name="Zhou C."/>
            <person name="Li G."/>
            <person name="Wang J."/>
            <person name="Gao P."/>
            <person name="Wang M."/>
            <person name="Wang R."/>
            <person name="Zhao Y."/>
        </authorList>
    </citation>
    <scope>NUCLEOTIDE SEQUENCE</scope>
    <source>
        <tissue evidence="2">Mixed with DoveR01_LX</tissue>
    </source>
</reference>
<accession>A0A5B7BW51</accession>
<name>A0A5B7BW51_DAVIN</name>
<protein>
    <recommendedName>
        <fullName evidence="1">EDS1 EP domain-containing protein</fullName>
    </recommendedName>
</protein>
<dbReference type="GO" id="GO:0052689">
    <property type="term" value="F:carboxylic ester hydrolase activity"/>
    <property type="evidence" value="ECO:0007669"/>
    <property type="project" value="InterPro"/>
</dbReference>
<dbReference type="InterPro" id="IPR041266">
    <property type="entry name" value="EDS1_EP"/>
</dbReference>
<dbReference type="PANTHER" id="PTHR46898">
    <property type="entry name" value="SENESCENCE-ASSOCIATED CARBOXYLESTERASE 101"/>
    <property type="match status" value="1"/>
</dbReference>
<dbReference type="AlphaFoldDB" id="A0A5B7BW51"/>
<organism evidence="2">
    <name type="scientific">Davidia involucrata</name>
    <name type="common">Dove tree</name>
    <dbReference type="NCBI Taxonomy" id="16924"/>
    <lineage>
        <taxon>Eukaryota</taxon>
        <taxon>Viridiplantae</taxon>
        <taxon>Streptophyta</taxon>
        <taxon>Embryophyta</taxon>
        <taxon>Tracheophyta</taxon>
        <taxon>Spermatophyta</taxon>
        <taxon>Magnoliopsida</taxon>
        <taxon>eudicotyledons</taxon>
        <taxon>Gunneridae</taxon>
        <taxon>Pentapetalae</taxon>
        <taxon>asterids</taxon>
        <taxon>Cornales</taxon>
        <taxon>Nyssaceae</taxon>
        <taxon>Davidia</taxon>
    </lineage>
</organism>
<sequence>MSSESMGNQNSNDCLQIVDYRGILEYLKHKAIYRGISELGEWLINPLRAGISIQLESVGVKKSQDSGINDIIIKIEERVEKFLAQKRTAFDPSKKLNDRKINMTYLEWYKKVSKDHGGYYDSYKNVLSKSRANIVKQQRILTHYWKEMVAEAEKMPQTEGASFRFRWLYAGTNYRRMVEPLDIAEYYKKGKTGYLTQGRSEHYVLLEQWLKDDKPAGHQNNTNERNQACSLTEDSCFWAHVEEAIISCKLLNDGRTSWENTEIRLALIKFEKYVMDLIKNYAASPEIFLEQSSFMKWWGQYQMITGSSHNSSLADFMRNRKYISYA</sequence>
<dbReference type="EMBL" id="GHES01042511">
    <property type="protein sequence ID" value="MPA73070.1"/>
    <property type="molecule type" value="Transcribed_RNA"/>
</dbReference>
<dbReference type="Pfam" id="PF18117">
    <property type="entry name" value="EDS1_EP"/>
    <property type="match status" value="1"/>
</dbReference>